<keyword evidence="3" id="KW-1185">Reference proteome</keyword>
<reference evidence="2" key="1">
    <citation type="submission" date="2025-08" db="UniProtKB">
        <authorList>
            <consortium name="Ensembl"/>
        </authorList>
    </citation>
    <scope>IDENTIFICATION</scope>
</reference>
<dbReference type="SUPFAM" id="SSF54928">
    <property type="entry name" value="RNA-binding domain, RBD"/>
    <property type="match status" value="1"/>
</dbReference>
<name>A0A8C6T708_9GOBI</name>
<dbReference type="Proteomes" id="UP000694523">
    <property type="component" value="Unplaced"/>
</dbReference>
<evidence type="ECO:0000259" key="1">
    <source>
        <dbReference type="Pfam" id="PF00076"/>
    </source>
</evidence>
<dbReference type="Gene3D" id="3.30.70.330">
    <property type="match status" value="1"/>
</dbReference>
<accession>A0A8C6T708</accession>
<dbReference type="GO" id="GO:0003723">
    <property type="term" value="F:RNA binding"/>
    <property type="evidence" value="ECO:0007669"/>
    <property type="project" value="InterPro"/>
</dbReference>
<dbReference type="InterPro" id="IPR000504">
    <property type="entry name" value="RRM_dom"/>
</dbReference>
<feature type="domain" description="RRM" evidence="1">
    <location>
        <begin position="13"/>
        <end position="59"/>
    </location>
</feature>
<protein>
    <recommendedName>
        <fullName evidence="1">RRM domain-containing protein</fullName>
    </recommendedName>
</protein>
<dbReference type="Ensembl" id="ENSNMLT00000018525.1">
    <property type="protein sequence ID" value="ENSNMLP00000016471.1"/>
    <property type="gene ID" value="ENSNMLG00000010925.1"/>
</dbReference>
<dbReference type="InterPro" id="IPR012677">
    <property type="entry name" value="Nucleotide-bd_a/b_plait_sf"/>
</dbReference>
<evidence type="ECO:0000313" key="2">
    <source>
        <dbReference type="Ensembl" id="ENSNMLP00000016471.1"/>
    </source>
</evidence>
<dbReference type="InterPro" id="IPR035979">
    <property type="entry name" value="RBD_domain_sf"/>
</dbReference>
<dbReference type="Pfam" id="PF00076">
    <property type="entry name" value="RRM_1"/>
    <property type="match status" value="1"/>
</dbReference>
<dbReference type="CDD" id="cd00590">
    <property type="entry name" value="RRM_SF"/>
    <property type="match status" value="1"/>
</dbReference>
<organism evidence="2 3">
    <name type="scientific">Neogobius melanostomus</name>
    <name type="common">round goby</name>
    <dbReference type="NCBI Taxonomy" id="47308"/>
    <lineage>
        <taxon>Eukaryota</taxon>
        <taxon>Metazoa</taxon>
        <taxon>Chordata</taxon>
        <taxon>Craniata</taxon>
        <taxon>Vertebrata</taxon>
        <taxon>Euteleostomi</taxon>
        <taxon>Actinopterygii</taxon>
        <taxon>Neopterygii</taxon>
        <taxon>Teleostei</taxon>
        <taxon>Neoteleostei</taxon>
        <taxon>Acanthomorphata</taxon>
        <taxon>Gobiaria</taxon>
        <taxon>Gobiiformes</taxon>
        <taxon>Gobioidei</taxon>
        <taxon>Gobiidae</taxon>
        <taxon>Benthophilinae</taxon>
        <taxon>Neogobiini</taxon>
        <taxon>Neogobius</taxon>
    </lineage>
</organism>
<evidence type="ECO:0000313" key="3">
    <source>
        <dbReference type="Proteomes" id="UP000694523"/>
    </source>
</evidence>
<dbReference type="AlphaFoldDB" id="A0A8C6T708"/>
<sequence length="80" mass="9035">MASLSNSYDEHGLLVTGLNPYLNEGYVQAYFREWGSVTGCKIKNVTSKAMAYVRFARTEVIVRRVVSPKVSQEKTFLCII</sequence>
<proteinExistence type="predicted"/>
<reference evidence="2" key="2">
    <citation type="submission" date="2025-09" db="UniProtKB">
        <authorList>
            <consortium name="Ensembl"/>
        </authorList>
    </citation>
    <scope>IDENTIFICATION</scope>
</reference>